<dbReference type="KEGG" id="kpul:GXN76_13145"/>
<proteinExistence type="predicted"/>
<accession>A0A7D3Y638</accession>
<keyword evidence="1" id="KW-0472">Membrane</keyword>
<protein>
    <submittedName>
        <fullName evidence="2">Uncharacterized protein</fullName>
    </submittedName>
</protein>
<keyword evidence="1" id="KW-0812">Transmembrane</keyword>
<dbReference type="AlphaFoldDB" id="A0A7D3Y638"/>
<evidence type="ECO:0000256" key="1">
    <source>
        <dbReference type="SAM" id="Phobius"/>
    </source>
</evidence>
<name>A0A7D3Y638_9BACL</name>
<dbReference type="RefSeq" id="WP_173223875.1">
    <property type="nucleotide sequence ID" value="NZ_CP048104.1"/>
</dbReference>
<feature type="transmembrane region" description="Helical" evidence="1">
    <location>
        <begin position="31"/>
        <end position="51"/>
    </location>
</feature>
<sequence>MKSGIKALFFILNLGFMICLGAFLFTGSNWFYQPALLLLVIILSWDVWAWIRRYVKIVKDVPSSRSKGL</sequence>
<gene>
    <name evidence="2" type="ORF">GXN76_13145</name>
</gene>
<keyword evidence="3" id="KW-1185">Reference proteome</keyword>
<reference evidence="2 3" key="1">
    <citation type="submission" date="2020-01" db="EMBL/GenBank/DDBJ databases">
        <authorList>
            <person name="Gulvik C.A."/>
            <person name="Batra D.G."/>
        </authorList>
    </citation>
    <scope>NUCLEOTIDE SEQUENCE [LARGE SCALE GENOMIC DNA]</scope>
    <source>
        <strain evidence="2 3">W9323</strain>
    </source>
</reference>
<evidence type="ECO:0000313" key="3">
    <source>
        <dbReference type="Proteomes" id="UP000503088"/>
    </source>
</evidence>
<dbReference type="EMBL" id="CP048104">
    <property type="protein sequence ID" value="QKG85325.1"/>
    <property type="molecule type" value="Genomic_DNA"/>
</dbReference>
<dbReference type="Proteomes" id="UP000503088">
    <property type="component" value="Chromosome"/>
</dbReference>
<keyword evidence="1" id="KW-1133">Transmembrane helix</keyword>
<evidence type="ECO:0000313" key="2">
    <source>
        <dbReference type="EMBL" id="QKG85325.1"/>
    </source>
</evidence>
<feature type="transmembrane region" description="Helical" evidence="1">
    <location>
        <begin position="7"/>
        <end position="25"/>
    </location>
</feature>
<organism evidence="2 3">
    <name type="scientific">Kroppenstedtia pulmonis</name>
    <dbReference type="NCBI Taxonomy" id="1380685"/>
    <lineage>
        <taxon>Bacteria</taxon>
        <taxon>Bacillati</taxon>
        <taxon>Bacillota</taxon>
        <taxon>Bacilli</taxon>
        <taxon>Bacillales</taxon>
        <taxon>Thermoactinomycetaceae</taxon>
        <taxon>Kroppenstedtia</taxon>
    </lineage>
</organism>